<feature type="non-terminal residue" evidence="2">
    <location>
        <position position="183"/>
    </location>
</feature>
<dbReference type="NCBIfam" id="TIGR01571">
    <property type="entry name" value="A_thal_Cys_rich"/>
    <property type="match status" value="1"/>
</dbReference>
<keyword evidence="3" id="KW-1185">Reference proteome</keyword>
<evidence type="ECO:0000313" key="2">
    <source>
        <dbReference type="EMBL" id="KAK3521626.1"/>
    </source>
</evidence>
<protein>
    <recommendedName>
        <fullName evidence="4">Cornifelin</fullName>
    </recommendedName>
</protein>
<sequence length="183" mass="20114">CICRKVHFTFNEKKNTAFTNPVLKGEPQRPSIMAAVPIVIQQQPMAVPRVTEWSSGLCHCCQDMEACCFAFWCLPCFACRTSSKFGESLCLPLVDLLGPALVAATGMGICVPPVTLSMRVAIRYKYAIPGSMCEDILVSCFCVCCSWCQMNREISHRKRTEAVLVGQNVPITTVTTTVPVIVT</sequence>
<dbReference type="Proteomes" id="UP001274896">
    <property type="component" value="Unassembled WGS sequence"/>
</dbReference>
<proteinExistence type="inferred from homology"/>
<evidence type="ECO:0000313" key="3">
    <source>
        <dbReference type="Proteomes" id="UP001274896"/>
    </source>
</evidence>
<dbReference type="PANTHER" id="PTHR15907">
    <property type="entry name" value="DUF614 FAMILY PROTEIN-RELATED"/>
    <property type="match status" value="1"/>
</dbReference>
<name>A0AAE0UUX0_9TELE</name>
<evidence type="ECO:0000256" key="1">
    <source>
        <dbReference type="ARBA" id="ARBA00009024"/>
    </source>
</evidence>
<dbReference type="EMBL" id="JAUCMX010000015">
    <property type="protein sequence ID" value="KAK3521626.1"/>
    <property type="molecule type" value="Genomic_DNA"/>
</dbReference>
<accession>A0AAE0UUX0</accession>
<dbReference type="AlphaFoldDB" id="A0AAE0UUX0"/>
<dbReference type="InterPro" id="IPR006461">
    <property type="entry name" value="PLAC_motif_containing"/>
</dbReference>
<evidence type="ECO:0008006" key="4">
    <source>
        <dbReference type="Google" id="ProtNLM"/>
    </source>
</evidence>
<comment type="similarity">
    <text evidence="1">Belongs to the cornifelin family.</text>
</comment>
<gene>
    <name evidence="2" type="ORF">QTP70_014722</name>
</gene>
<dbReference type="Pfam" id="PF04749">
    <property type="entry name" value="PLAC8"/>
    <property type="match status" value="1"/>
</dbReference>
<comment type="caution">
    <text evidence="2">The sequence shown here is derived from an EMBL/GenBank/DDBJ whole genome shotgun (WGS) entry which is preliminary data.</text>
</comment>
<reference evidence="2" key="1">
    <citation type="submission" date="2023-06" db="EMBL/GenBank/DDBJ databases">
        <title>Male Hemibagrus guttatus genome.</title>
        <authorList>
            <person name="Bian C."/>
        </authorList>
    </citation>
    <scope>NUCLEOTIDE SEQUENCE</scope>
    <source>
        <strain evidence="2">Male_cb2023</strain>
        <tissue evidence="2">Muscle</tissue>
    </source>
</reference>
<organism evidence="2 3">
    <name type="scientific">Hemibagrus guttatus</name>
    <dbReference type="NCBI Taxonomy" id="175788"/>
    <lineage>
        <taxon>Eukaryota</taxon>
        <taxon>Metazoa</taxon>
        <taxon>Chordata</taxon>
        <taxon>Craniata</taxon>
        <taxon>Vertebrata</taxon>
        <taxon>Euteleostomi</taxon>
        <taxon>Actinopterygii</taxon>
        <taxon>Neopterygii</taxon>
        <taxon>Teleostei</taxon>
        <taxon>Ostariophysi</taxon>
        <taxon>Siluriformes</taxon>
        <taxon>Bagridae</taxon>
        <taxon>Hemibagrus</taxon>
    </lineage>
</organism>